<gene>
    <name evidence="2" type="ORF">LMH87_010521</name>
</gene>
<reference evidence="2" key="1">
    <citation type="journal article" date="2023" name="Access Microbiol">
        <title>De-novo genome assembly for Akanthomyces muscarius, a biocontrol agent of insect agricultural pests.</title>
        <authorList>
            <person name="Erdos Z."/>
            <person name="Studholme D.J."/>
            <person name="Raymond B."/>
            <person name="Sharma M."/>
        </authorList>
    </citation>
    <scope>NUCLEOTIDE SEQUENCE</scope>
    <source>
        <strain evidence="2">Ve6</strain>
    </source>
</reference>
<protein>
    <submittedName>
        <fullName evidence="2">Uncharacterized protein</fullName>
    </submittedName>
</protein>
<dbReference type="AlphaFoldDB" id="A0A9W8QF47"/>
<dbReference type="GeneID" id="80897680"/>
<feature type="region of interest" description="Disordered" evidence="1">
    <location>
        <begin position="249"/>
        <end position="272"/>
    </location>
</feature>
<evidence type="ECO:0000313" key="3">
    <source>
        <dbReference type="Proteomes" id="UP001144673"/>
    </source>
</evidence>
<feature type="region of interest" description="Disordered" evidence="1">
    <location>
        <begin position="1"/>
        <end position="71"/>
    </location>
</feature>
<dbReference type="Proteomes" id="UP001144673">
    <property type="component" value="Chromosome 5"/>
</dbReference>
<dbReference type="RefSeq" id="XP_056054715.1">
    <property type="nucleotide sequence ID" value="XM_056197691.1"/>
</dbReference>
<dbReference type="KEGG" id="amus:LMH87_010521"/>
<sequence>MFALDSEPGYKDMEVAPASDEPRRKANANAASLNKTTTTTNSSDDADAPLYGSSRSSSPQDKDTASATVPADDMLTLRQRLEIEKARYPGARTWAPDEARLFELLFFRQELAILPSHWGIDLRGVPISSVNFANAENQPVVYAHGKEFLATMALVRLIELTASIRTTSESGLHQRVPGMIKAGLDRFLAWAAEDGGYSHLRVVPNIITEVVDAELQGGAITALLQRRVRALARLQREFLREDRDPDFWHFASTSPRARDDEDDDDYDDDDGVADRNRLLLQRYLSPRKRKGHVYLNRKKHARRRQGRRRGNAAMEDDDELARATSPSQTASTNGSAAAKRRRTLVSPISELDDLAMAGDSSSLGMQSFSSPSERQAAKRLLPSPPPPATIQYRRRPPVVYALFIINTTVFVLTVDSALDDNAYISFHVEIEFMDQFQSVWNALTLAMVSCLARDDMRRRVDDFEPLTEEEEESDPDA</sequence>
<keyword evidence="3" id="KW-1185">Reference proteome</keyword>
<feature type="compositionally biased region" description="Basic and acidic residues" evidence="1">
    <location>
        <begin position="8"/>
        <end position="24"/>
    </location>
</feature>
<evidence type="ECO:0000256" key="1">
    <source>
        <dbReference type="SAM" id="MobiDB-lite"/>
    </source>
</evidence>
<proteinExistence type="predicted"/>
<feature type="compositionally biased region" description="Acidic residues" evidence="1">
    <location>
        <begin position="260"/>
        <end position="271"/>
    </location>
</feature>
<feature type="compositionally biased region" description="Polar residues" evidence="1">
    <location>
        <begin position="362"/>
        <end position="373"/>
    </location>
</feature>
<feature type="region of interest" description="Disordered" evidence="1">
    <location>
        <begin position="291"/>
        <end position="341"/>
    </location>
</feature>
<feature type="region of interest" description="Disordered" evidence="1">
    <location>
        <begin position="362"/>
        <end position="391"/>
    </location>
</feature>
<accession>A0A9W8QF47</accession>
<comment type="caution">
    <text evidence="2">The sequence shown here is derived from an EMBL/GenBank/DDBJ whole genome shotgun (WGS) entry which is preliminary data.</text>
</comment>
<name>A0A9W8QF47_AKAMU</name>
<feature type="compositionally biased region" description="Polar residues" evidence="1">
    <location>
        <begin position="324"/>
        <end position="335"/>
    </location>
</feature>
<feature type="compositionally biased region" description="Basic residues" evidence="1">
    <location>
        <begin position="291"/>
        <end position="310"/>
    </location>
</feature>
<feature type="compositionally biased region" description="Low complexity" evidence="1">
    <location>
        <begin position="27"/>
        <end position="43"/>
    </location>
</feature>
<organism evidence="2 3">
    <name type="scientific">Akanthomyces muscarius</name>
    <name type="common">Entomopathogenic fungus</name>
    <name type="synonym">Lecanicillium muscarium</name>
    <dbReference type="NCBI Taxonomy" id="2231603"/>
    <lineage>
        <taxon>Eukaryota</taxon>
        <taxon>Fungi</taxon>
        <taxon>Dikarya</taxon>
        <taxon>Ascomycota</taxon>
        <taxon>Pezizomycotina</taxon>
        <taxon>Sordariomycetes</taxon>
        <taxon>Hypocreomycetidae</taxon>
        <taxon>Hypocreales</taxon>
        <taxon>Cordycipitaceae</taxon>
        <taxon>Akanthomyces</taxon>
    </lineage>
</organism>
<dbReference type="EMBL" id="JAJHUN010000008">
    <property type="protein sequence ID" value="KAJ4154057.1"/>
    <property type="molecule type" value="Genomic_DNA"/>
</dbReference>
<evidence type="ECO:0000313" key="2">
    <source>
        <dbReference type="EMBL" id="KAJ4154057.1"/>
    </source>
</evidence>